<comment type="caution">
    <text evidence="2">The sequence shown here is derived from an EMBL/GenBank/DDBJ whole genome shotgun (WGS) entry which is preliminary data.</text>
</comment>
<feature type="transmembrane region" description="Helical" evidence="1">
    <location>
        <begin position="80"/>
        <end position="101"/>
    </location>
</feature>
<organism evidence="2">
    <name type="scientific">Muribaculaceae bacterium Z82</name>
    <dbReference type="NCBI Taxonomy" id="2304548"/>
    <lineage>
        <taxon>Bacteria</taxon>
        <taxon>Pseudomonadati</taxon>
        <taxon>Bacteroidota</taxon>
        <taxon>Bacteroidia</taxon>
        <taxon>Bacteroidales</taxon>
        <taxon>Muribaculaceae</taxon>
    </lineage>
</organism>
<keyword evidence="1" id="KW-1133">Transmembrane helix</keyword>
<sequence length="144" mass="15852">MLKVRSKYLLLIAGAVWLLAGLSVTRLGVLAIMGGVNPWFYAGIPVVFVLFGAMFFKLVEKHSARIHGYGDERMHVLKFFDVKGYIVMAVMMGGGIALRSFGIVPSWFVAFFYTGLGLALASAGIGFFCQFFLRHRTGHPRASV</sequence>
<dbReference type="AlphaFoldDB" id="A0A7C9NLQ6"/>
<evidence type="ECO:0000256" key="1">
    <source>
        <dbReference type="SAM" id="Phobius"/>
    </source>
</evidence>
<name>A0A7C9NLQ6_9BACT</name>
<feature type="transmembrane region" description="Helical" evidence="1">
    <location>
        <begin position="107"/>
        <end position="133"/>
    </location>
</feature>
<proteinExistence type="predicted"/>
<gene>
    <name evidence="2" type="ORF">D1639_05260</name>
</gene>
<keyword evidence="1" id="KW-0472">Membrane</keyword>
<evidence type="ECO:0000313" key="2">
    <source>
        <dbReference type="EMBL" id="NBI34447.1"/>
    </source>
</evidence>
<protein>
    <submittedName>
        <fullName evidence="2">Uncharacterized protein</fullName>
    </submittedName>
</protein>
<keyword evidence="1" id="KW-0812">Transmembrane</keyword>
<reference evidence="2" key="1">
    <citation type="submission" date="2018-08" db="EMBL/GenBank/DDBJ databases">
        <title>Murine metabolic-syndrome-specific gut microbial biobank.</title>
        <authorList>
            <person name="Liu C."/>
        </authorList>
    </citation>
    <scope>NUCLEOTIDE SEQUENCE [LARGE SCALE GENOMIC DNA]</scope>
    <source>
        <strain evidence="2">Z82</strain>
    </source>
</reference>
<dbReference type="EMBL" id="QWKH01000028">
    <property type="protein sequence ID" value="NBI34447.1"/>
    <property type="molecule type" value="Genomic_DNA"/>
</dbReference>
<accession>A0A7C9NLQ6</accession>
<feature type="transmembrane region" description="Helical" evidence="1">
    <location>
        <begin position="38"/>
        <end position="59"/>
    </location>
</feature>